<dbReference type="EMBL" id="JAPXFL010000007">
    <property type="protein sequence ID" value="KAK9504533.1"/>
    <property type="molecule type" value="Genomic_DNA"/>
</dbReference>
<keyword evidence="1" id="KW-1133">Transmembrane helix</keyword>
<evidence type="ECO:0000256" key="1">
    <source>
        <dbReference type="SAM" id="Phobius"/>
    </source>
</evidence>
<keyword evidence="1" id="KW-0812">Transmembrane</keyword>
<dbReference type="AlphaFoldDB" id="A0AAW1D399"/>
<dbReference type="Proteomes" id="UP001461498">
    <property type="component" value="Unassembled WGS sequence"/>
</dbReference>
<keyword evidence="1" id="KW-0472">Membrane</keyword>
<proteinExistence type="predicted"/>
<protein>
    <submittedName>
        <fullName evidence="2">Uncharacterized protein</fullName>
    </submittedName>
</protein>
<feature type="transmembrane region" description="Helical" evidence="1">
    <location>
        <begin position="61"/>
        <end position="84"/>
    </location>
</feature>
<accession>A0AAW1D399</accession>
<evidence type="ECO:0000313" key="2">
    <source>
        <dbReference type="EMBL" id="KAK9504533.1"/>
    </source>
</evidence>
<gene>
    <name evidence="2" type="ORF">O3M35_010849</name>
</gene>
<reference evidence="2 3" key="1">
    <citation type="submission" date="2022-12" db="EMBL/GenBank/DDBJ databases">
        <title>Chromosome-level genome assembly of true bugs.</title>
        <authorList>
            <person name="Ma L."/>
            <person name="Li H."/>
        </authorList>
    </citation>
    <scope>NUCLEOTIDE SEQUENCE [LARGE SCALE GENOMIC DNA]</scope>
    <source>
        <strain evidence="2">Lab_2022b</strain>
    </source>
</reference>
<organism evidence="2 3">
    <name type="scientific">Rhynocoris fuscipes</name>
    <dbReference type="NCBI Taxonomy" id="488301"/>
    <lineage>
        <taxon>Eukaryota</taxon>
        <taxon>Metazoa</taxon>
        <taxon>Ecdysozoa</taxon>
        <taxon>Arthropoda</taxon>
        <taxon>Hexapoda</taxon>
        <taxon>Insecta</taxon>
        <taxon>Pterygota</taxon>
        <taxon>Neoptera</taxon>
        <taxon>Paraneoptera</taxon>
        <taxon>Hemiptera</taxon>
        <taxon>Heteroptera</taxon>
        <taxon>Panheteroptera</taxon>
        <taxon>Cimicomorpha</taxon>
        <taxon>Reduviidae</taxon>
        <taxon>Harpactorinae</taxon>
        <taxon>Harpactorini</taxon>
        <taxon>Rhynocoris</taxon>
    </lineage>
</organism>
<name>A0AAW1D399_9HEMI</name>
<evidence type="ECO:0000313" key="3">
    <source>
        <dbReference type="Proteomes" id="UP001461498"/>
    </source>
</evidence>
<sequence length="92" mass="10406">MGPLKLCNDSEPSNYTDYNTTDNWLEFSSTAQTIINDNRTLLAENDAAAKARFNEIQIIKAVFLAVVTIIILISICKMIFQLFVRYAGKQDK</sequence>
<comment type="caution">
    <text evidence="2">The sequence shown here is derived from an EMBL/GenBank/DDBJ whole genome shotgun (WGS) entry which is preliminary data.</text>
</comment>
<keyword evidence="3" id="KW-1185">Reference proteome</keyword>